<evidence type="ECO:0000256" key="4">
    <source>
        <dbReference type="ARBA" id="ARBA00022490"/>
    </source>
</evidence>
<organism evidence="6 7">
    <name type="scientific">Vreelandella subterranea</name>
    <dbReference type="NCBI Taxonomy" id="416874"/>
    <lineage>
        <taxon>Bacteria</taxon>
        <taxon>Pseudomonadati</taxon>
        <taxon>Pseudomonadota</taxon>
        <taxon>Gammaproteobacteria</taxon>
        <taxon>Oceanospirillales</taxon>
        <taxon>Halomonadaceae</taxon>
        <taxon>Vreelandella</taxon>
    </lineage>
</organism>
<accession>A0A1H9URP3</accession>
<gene>
    <name evidence="6" type="ORF">SAMN04487958_107158</name>
</gene>
<dbReference type="GO" id="GO:0000018">
    <property type="term" value="P:regulation of DNA recombination"/>
    <property type="evidence" value="ECO:0007669"/>
    <property type="project" value="TreeGrafter"/>
</dbReference>
<dbReference type="Pfam" id="PF04381">
    <property type="entry name" value="RdgC"/>
    <property type="match status" value="1"/>
</dbReference>
<evidence type="ECO:0000313" key="6">
    <source>
        <dbReference type="EMBL" id="SES11717.1"/>
    </source>
</evidence>
<protein>
    <recommendedName>
        <fullName evidence="3">Recombination-associated protein RdgC</fullName>
    </recommendedName>
</protein>
<dbReference type="GO" id="GO:0043590">
    <property type="term" value="C:bacterial nucleoid"/>
    <property type="evidence" value="ECO:0007669"/>
    <property type="project" value="TreeGrafter"/>
</dbReference>
<sequence length="323" mass="36199">MTMIKNAIVLKALLPEVALLRQQLEAADWAEIAETEFRRDAFIPAAAGELVADFPSGFALCLRCQEKIIPTGTIGEAVFKRASEIEEERGEPLDDEERDQLYGDVAVEICKKAFVKTKYVQAFYHPESEYLFVNTSSPGDVKRLMGALVKLTGKVQTVTIHISGIKNGVTARLRDAIEHQGDDEKRPFGKLAPDDHARVKRLLQPGEPTEVVTYKGTWLANNEELLSHLKDGFEVEEIGLSFPPAAMSFRLTHQFRFKGIDFEPQEPDDDGGEGDDVHDWRMMAMREVEGMVGVVNELCELMEYEQPVLEEESDDDANQEPTA</sequence>
<dbReference type="Proteomes" id="UP000198505">
    <property type="component" value="Unassembled WGS sequence"/>
</dbReference>
<reference evidence="7" key="1">
    <citation type="submission" date="2016-10" db="EMBL/GenBank/DDBJ databases">
        <authorList>
            <person name="Varghese N."/>
            <person name="Submissions S."/>
        </authorList>
    </citation>
    <scope>NUCLEOTIDE SEQUENCE [LARGE SCALE GENOMIC DNA]</scope>
    <source>
        <strain evidence="7">CGMCC 1.6495</strain>
    </source>
</reference>
<dbReference type="GO" id="GO:0006310">
    <property type="term" value="P:DNA recombination"/>
    <property type="evidence" value="ECO:0007669"/>
    <property type="project" value="UniProtKB-KW"/>
</dbReference>
<evidence type="ECO:0000256" key="2">
    <source>
        <dbReference type="ARBA" id="ARBA00008657"/>
    </source>
</evidence>
<keyword evidence="5" id="KW-0233">DNA recombination</keyword>
<comment type="subcellular location">
    <subcellularLocation>
        <location evidence="1">Cytoplasm</location>
        <location evidence="1">Nucleoid</location>
    </subcellularLocation>
</comment>
<evidence type="ECO:0000256" key="3">
    <source>
        <dbReference type="ARBA" id="ARBA00022296"/>
    </source>
</evidence>
<evidence type="ECO:0000256" key="5">
    <source>
        <dbReference type="ARBA" id="ARBA00023172"/>
    </source>
</evidence>
<evidence type="ECO:0000313" key="7">
    <source>
        <dbReference type="Proteomes" id="UP000198505"/>
    </source>
</evidence>
<name>A0A1H9URP3_9GAMM</name>
<dbReference type="STRING" id="416874.SAMN04487958_107158"/>
<dbReference type="InterPro" id="IPR007476">
    <property type="entry name" value="RdgC"/>
</dbReference>
<keyword evidence="4" id="KW-0963">Cytoplasm</keyword>
<dbReference type="PANTHER" id="PTHR38103">
    <property type="entry name" value="RECOMBINATION-ASSOCIATED PROTEIN RDGC"/>
    <property type="match status" value="1"/>
</dbReference>
<comment type="similarity">
    <text evidence="2">Belongs to the RdgC family.</text>
</comment>
<dbReference type="PANTHER" id="PTHR38103:SF1">
    <property type="entry name" value="RECOMBINATION-ASSOCIATED PROTEIN RDGC"/>
    <property type="match status" value="1"/>
</dbReference>
<dbReference type="EMBL" id="FOGS01000007">
    <property type="protein sequence ID" value="SES11717.1"/>
    <property type="molecule type" value="Genomic_DNA"/>
</dbReference>
<dbReference type="AlphaFoldDB" id="A0A1H9URP3"/>
<proteinExistence type="inferred from homology"/>
<keyword evidence="7" id="KW-1185">Reference proteome</keyword>
<dbReference type="RefSeq" id="WP_092828083.1">
    <property type="nucleotide sequence ID" value="NZ_FOGS01000007.1"/>
</dbReference>
<evidence type="ECO:0000256" key="1">
    <source>
        <dbReference type="ARBA" id="ARBA00004453"/>
    </source>
</evidence>
<dbReference type="GO" id="GO:0003690">
    <property type="term" value="F:double-stranded DNA binding"/>
    <property type="evidence" value="ECO:0007669"/>
    <property type="project" value="TreeGrafter"/>
</dbReference>